<keyword evidence="3" id="KW-0732">Signal</keyword>
<accession>A0ABD3SEZ2</accession>
<feature type="signal peptide" evidence="3">
    <location>
        <begin position="1"/>
        <end position="23"/>
    </location>
</feature>
<feature type="region of interest" description="Disordered" evidence="2">
    <location>
        <begin position="347"/>
        <end position="396"/>
    </location>
</feature>
<dbReference type="Pfam" id="PF00300">
    <property type="entry name" value="His_Phos_1"/>
    <property type="match status" value="1"/>
</dbReference>
<organism evidence="4 5">
    <name type="scientific">Cyclostephanos tholiformis</name>
    <dbReference type="NCBI Taxonomy" id="382380"/>
    <lineage>
        <taxon>Eukaryota</taxon>
        <taxon>Sar</taxon>
        <taxon>Stramenopiles</taxon>
        <taxon>Ochrophyta</taxon>
        <taxon>Bacillariophyta</taxon>
        <taxon>Coscinodiscophyceae</taxon>
        <taxon>Thalassiosirophycidae</taxon>
        <taxon>Stephanodiscales</taxon>
        <taxon>Stephanodiscaceae</taxon>
        <taxon>Cyclostephanos</taxon>
    </lineage>
</organism>
<evidence type="ECO:0000256" key="2">
    <source>
        <dbReference type="SAM" id="MobiDB-lite"/>
    </source>
</evidence>
<dbReference type="Proteomes" id="UP001530377">
    <property type="component" value="Unassembled WGS sequence"/>
</dbReference>
<dbReference type="PANTHER" id="PTHR46517:SF1">
    <property type="entry name" value="FRUCTOSE-2,6-BISPHOSPHATASE TIGAR"/>
    <property type="match status" value="1"/>
</dbReference>
<dbReference type="PANTHER" id="PTHR46517">
    <property type="entry name" value="FRUCTOSE-2,6-BISPHOSPHATASE TIGAR"/>
    <property type="match status" value="1"/>
</dbReference>
<dbReference type="AlphaFoldDB" id="A0ABD3SEZ2"/>
<dbReference type="InterPro" id="IPR029033">
    <property type="entry name" value="His_PPase_superfam"/>
</dbReference>
<keyword evidence="1" id="KW-0378">Hydrolase</keyword>
<feature type="compositionally biased region" description="Low complexity" evidence="2">
    <location>
        <begin position="360"/>
        <end position="376"/>
    </location>
</feature>
<gene>
    <name evidence="4" type="ORF">ACHAXA_008111</name>
</gene>
<dbReference type="SMART" id="SM00855">
    <property type="entry name" value="PGAM"/>
    <property type="match status" value="1"/>
</dbReference>
<feature type="compositionally biased region" description="Basic and acidic residues" evidence="2">
    <location>
        <begin position="267"/>
        <end position="277"/>
    </location>
</feature>
<dbReference type="CDD" id="cd07067">
    <property type="entry name" value="HP_PGM_like"/>
    <property type="match status" value="1"/>
</dbReference>
<feature type="compositionally biased region" description="Acidic residues" evidence="2">
    <location>
        <begin position="278"/>
        <end position="287"/>
    </location>
</feature>
<proteinExistence type="predicted"/>
<comment type="caution">
    <text evidence="4">The sequence shown here is derived from an EMBL/GenBank/DDBJ whole genome shotgun (WGS) entry which is preliminary data.</text>
</comment>
<reference evidence="4 5" key="1">
    <citation type="submission" date="2024-10" db="EMBL/GenBank/DDBJ databases">
        <title>Updated reference genomes for cyclostephanoid diatoms.</title>
        <authorList>
            <person name="Roberts W.R."/>
            <person name="Alverson A.J."/>
        </authorList>
    </citation>
    <scope>NUCLEOTIDE SEQUENCE [LARGE SCALE GENOMIC DNA]</scope>
    <source>
        <strain evidence="4 5">AJA228-03</strain>
    </source>
</reference>
<dbReference type="InterPro" id="IPR051695">
    <property type="entry name" value="Phosphoglycerate_Mutase"/>
</dbReference>
<feature type="compositionally biased region" description="Basic and acidic residues" evidence="2">
    <location>
        <begin position="347"/>
        <end position="356"/>
    </location>
</feature>
<name>A0ABD3SEZ2_9STRA</name>
<feature type="region of interest" description="Disordered" evidence="2">
    <location>
        <begin position="267"/>
        <end position="288"/>
    </location>
</feature>
<dbReference type="PROSITE" id="PS00175">
    <property type="entry name" value="PG_MUTASE"/>
    <property type="match status" value="1"/>
</dbReference>
<feature type="chain" id="PRO_5044853938" evidence="3">
    <location>
        <begin position="24"/>
        <end position="396"/>
    </location>
</feature>
<dbReference type="GO" id="GO:0016787">
    <property type="term" value="F:hydrolase activity"/>
    <property type="evidence" value="ECO:0007669"/>
    <property type="project" value="UniProtKB-KW"/>
</dbReference>
<keyword evidence="5" id="KW-1185">Reference proteome</keyword>
<dbReference type="SUPFAM" id="SSF53254">
    <property type="entry name" value="Phosphoglycerate mutase-like"/>
    <property type="match status" value="1"/>
</dbReference>
<dbReference type="InterPro" id="IPR001345">
    <property type="entry name" value="PG/BPGM_mutase_AS"/>
</dbReference>
<evidence type="ECO:0000313" key="4">
    <source>
        <dbReference type="EMBL" id="KAL3822971.1"/>
    </source>
</evidence>
<dbReference type="EMBL" id="JALLPB020000049">
    <property type="protein sequence ID" value="KAL3822971.1"/>
    <property type="molecule type" value="Genomic_DNA"/>
</dbReference>
<sequence>MPSSIELVALIIISLLMIDMSTCFVTDQDVVRPADADAADVVVVAEPDDDGTTTTCAPDPTMPPPAPFSVRLHLIRHGETQANVRGLVLGQGDSPLTERGLADARSASMSDTINGRAGYWRTYCSDLGRAKKTARIVLGIIGDDDDDNDEDDGGDDVDDYDGVVRLIPDARLREVAKGAREGYSKKYTIEEAMEMRRGEALLESSSSIYHRGGKGQSSLSNYDVDIPKLESADDAWGRAKDWIHETIDHAFEDYHRSKIVRMERGGRDDIVDTRGGDDSDNDEDDDDPKVYDVFALTHSALIRTIIHRMVESQLPSDYARTREGSLEVPNLSRTIIDVRPFYCDDNSHRASARNDNDDASSMSSRRTTPRWTTSLRRLADVSHLQRESRPMKPPYL</sequence>
<protein>
    <submittedName>
        <fullName evidence="4">Uncharacterized protein</fullName>
    </submittedName>
</protein>
<evidence type="ECO:0000256" key="1">
    <source>
        <dbReference type="ARBA" id="ARBA00022801"/>
    </source>
</evidence>
<evidence type="ECO:0000256" key="3">
    <source>
        <dbReference type="SAM" id="SignalP"/>
    </source>
</evidence>
<evidence type="ECO:0000313" key="5">
    <source>
        <dbReference type="Proteomes" id="UP001530377"/>
    </source>
</evidence>
<feature type="compositionally biased region" description="Basic and acidic residues" evidence="2">
    <location>
        <begin position="377"/>
        <end position="390"/>
    </location>
</feature>
<dbReference type="InterPro" id="IPR013078">
    <property type="entry name" value="His_Pase_superF_clade-1"/>
</dbReference>
<dbReference type="Gene3D" id="3.40.50.1240">
    <property type="entry name" value="Phosphoglycerate mutase-like"/>
    <property type="match status" value="1"/>
</dbReference>